<dbReference type="Proteomes" id="UP000053259">
    <property type="component" value="Unassembled WGS sequence"/>
</dbReference>
<organism evidence="1 2">
    <name type="scientific">Verruconis gallopava</name>
    <dbReference type="NCBI Taxonomy" id="253628"/>
    <lineage>
        <taxon>Eukaryota</taxon>
        <taxon>Fungi</taxon>
        <taxon>Dikarya</taxon>
        <taxon>Ascomycota</taxon>
        <taxon>Pezizomycotina</taxon>
        <taxon>Dothideomycetes</taxon>
        <taxon>Pleosporomycetidae</taxon>
        <taxon>Venturiales</taxon>
        <taxon>Sympoventuriaceae</taxon>
        <taxon>Verruconis</taxon>
    </lineage>
</organism>
<dbReference type="RefSeq" id="XP_016218061.1">
    <property type="nucleotide sequence ID" value="XM_016353966.1"/>
</dbReference>
<dbReference type="OrthoDB" id="2135488at2759"/>
<dbReference type="STRING" id="253628.A0A0D1Z5D2"/>
<proteinExistence type="predicted"/>
<dbReference type="SUPFAM" id="SSF51556">
    <property type="entry name" value="Metallo-dependent hydrolases"/>
    <property type="match status" value="1"/>
</dbReference>
<dbReference type="Gene3D" id="3.20.20.140">
    <property type="entry name" value="Metal-dependent hydrolases"/>
    <property type="match status" value="1"/>
</dbReference>
<dbReference type="InParanoid" id="A0A0D1Z5D2"/>
<protein>
    <recommendedName>
        <fullName evidence="3">Amidohydrolase-related domain-containing protein</fullName>
    </recommendedName>
</protein>
<reference evidence="1 2" key="1">
    <citation type="submission" date="2015-01" db="EMBL/GenBank/DDBJ databases">
        <title>The Genome Sequence of Ochroconis gallopava CBS43764.</title>
        <authorList>
            <consortium name="The Broad Institute Genomics Platform"/>
            <person name="Cuomo C."/>
            <person name="de Hoog S."/>
            <person name="Gorbushina A."/>
            <person name="Stielow B."/>
            <person name="Teixiera M."/>
            <person name="Abouelleil A."/>
            <person name="Chapman S.B."/>
            <person name="Priest M."/>
            <person name="Young S.K."/>
            <person name="Wortman J."/>
            <person name="Nusbaum C."/>
            <person name="Birren B."/>
        </authorList>
    </citation>
    <scope>NUCLEOTIDE SEQUENCE [LARGE SCALE GENOMIC DNA]</scope>
    <source>
        <strain evidence="1 2">CBS 43764</strain>
    </source>
</reference>
<keyword evidence="2" id="KW-1185">Reference proteome</keyword>
<dbReference type="EMBL" id="KN847531">
    <property type="protein sequence ID" value="KIW08192.1"/>
    <property type="molecule type" value="Genomic_DNA"/>
</dbReference>
<dbReference type="InterPro" id="IPR032466">
    <property type="entry name" value="Metal_Hydrolase"/>
</dbReference>
<accession>A0A0D1Z5D2</accession>
<evidence type="ECO:0008006" key="3">
    <source>
        <dbReference type="Google" id="ProtNLM"/>
    </source>
</evidence>
<dbReference type="InterPro" id="IPR052358">
    <property type="entry name" value="Aro_Compnd_Degr_Hydrolases"/>
</dbReference>
<dbReference type="PANTHER" id="PTHR35563:SF2">
    <property type="entry name" value="BARREL METAL-DEPENDENT HYDROLASE, PUTATIVE (AFU_ORTHOLOGUE AFUA_1G16240)-RELATED"/>
    <property type="match status" value="1"/>
</dbReference>
<name>A0A0D1Z5D2_9PEZI</name>
<gene>
    <name evidence="1" type="ORF">PV09_01123</name>
</gene>
<dbReference type="VEuPathDB" id="FungiDB:PV09_01123"/>
<dbReference type="HOGENOM" id="CLU_1504599_0_0_1"/>
<dbReference type="AlphaFoldDB" id="A0A0D1Z5D2"/>
<dbReference type="GeneID" id="27309096"/>
<sequence>MASAERFAYAPNRHLTPPSATISQFQDFKARLGITHSVLTHGLSYGDDCSSLKSFVAELGRSSTVGVGVIDPETVTPEELAAMQAAGVRGIRVNLYKYGAMHDVERQKIALRQHARILRRYCPHWSMAFTHVHPEFWGDLKPVIEGEICAPGIRLITDHFALLKGASMLPGTLASAPAD</sequence>
<evidence type="ECO:0000313" key="2">
    <source>
        <dbReference type="Proteomes" id="UP000053259"/>
    </source>
</evidence>
<dbReference type="PANTHER" id="PTHR35563">
    <property type="entry name" value="BARREL METAL-DEPENDENT HYDROLASE, PUTATIVE (AFU_ORTHOLOGUE AFUA_1G16240)-RELATED"/>
    <property type="match status" value="1"/>
</dbReference>
<evidence type="ECO:0000313" key="1">
    <source>
        <dbReference type="EMBL" id="KIW08192.1"/>
    </source>
</evidence>